<dbReference type="RefSeq" id="WP_221032000.1">
    <property type="nucleotide sequence ID" value="NZ_CP139781.1"/>
</dbReference>
<evidence type="ECO:0000313" key="4">
    <source>
        <dbReference type="EMBL" id="WRQ90076.1"/>
    </source>
</evidence>
<dbReference type="Pfam" id="PF00364">
    <property type="entry name" value="Biotin_lipoyl"/>
    <property type="match status" value="1"/>
</dbReference>
<dbReference type="PANTHER" id="PTHR45266">
    <property type="entry name" value="OXALOACETATE DECARBOXYLASE ALPHA CHAIN"/>
    <property type="match status" value="1"/>
</dbReference>
<dbReference type="PROSITE" id="PS50968">
    <property type="entry name" value="BIOTINYL_LIPOYL"/>
    <property type="match status" value="1"/>
</dbReference>
<keyword evidence="5" id="KW-1185">Reference proteome</keyword>
<feature type="domain" description="Lipoyl-binding" evidence="3">
    <location>
        <begin position="74"/>
        <end position="150"/>
    </location>
</feature>
<dbReference type="SUPFAM" id="SSF51230">
    <property type="entry name" value="Single hybrid motif"/>
    <property type="match status" value="1"/>
</dbReference>
<proteinExistence type="predicted"/>
<dbReference type="CDD" id="cd06850">
    <property type="entry name" value="biotinyl_domain"/>
    <property type="match status" value="1"/>
</dbReference>
<dbReference type="Gene3D" id="2.40.50.100">
    <property type="match status" value="1"/>
</dbReference>
<protein>
    <submittedName>
        <fullName evidence="4">Biotin/lipoyl-containing protein</fullName>
    </submittedName>
</protein>
<dbReference type="InterPro" id="IPR050709">
    <property type="entry name" value="Biotin_Carboxyl_Carrier/Decarb"/>
</dbReference>
<dbReference type="PROSITE" id="PS00188">
    <property type="entry name" value="BIOTIN"/>
    <property type="match status" value="1"/>
</dbReference>
<dbReference type="InterPro" id="IPR000089">
    <property type="entry name" value="Biotin_lipoyl"/>
</dbReference>
<keyword evidence="1" id="KW-0092">Biotin</keyword>
<dbReference type="PANTHER" id="PTHR45266:SF3">
    <property type="entry name" value="OXALOACETATE DECARBOXYLASE ALPHA CHAIN"/>
    <property type="match status" value="1"/>
</dbReference>
<evidence type="ECO:0000256" key="1">
    <source>
        <dbReference type="ARBA" id="ARBA00023267"/>
    </source>
</evidence>
<feature type="region of interest" description="Disordered" evidence="2">
    <location>
        <begin position="47"/>
        <end position="75"/>
    </location>
</feature>
<dbReference type="InterPro" id="IPR011053">
    <property type="entry name" value="Single_hybrid_motif"/>
</dbReference>
<organism evidence="4 5">
    <name type="scientific">Actomonas aquatica</name>
    <dbReference type="NCBI Taxonomy" id="2866162"/>
    <lineage>
        <taxon>Bacteria</taxon>
        <taxon>Pseudomonadati</taxon>
        <taxon>Verrucomicrobiota</taxon>
        <taxon>Opitutia</taxon>
        <taxon>Opitutales</taxon>
        <taxon>Opitutaceae</taxon>
        <taxon>Actomonas</taxon>
    </lineage>
</organism>
<feature type="compositionally biased region" description="Low complexity" evidence="2">
    <location>
        <begin position="48"/>
        <end position="75"/>
    </location>
</feature>
<evidence type="ECO:0000259" key="3">
    <source>
        <dbReference type="PROSITE" id="PS50968"/>
    </source>
</evidence>
<accession>A0ABZ1CF43</accession>
<evidence type="ECO:0000313" key="5">
    <source>
        <dbReference type="Proteomes" id="UP000738431"/>
    </source>
</evidence>
<dbReference type="InterPro" id="IPR001882">
    <property type="entry name" value="Biotin_BS"/>
</dbReference>
<gene>
    <name evidence="4" type="ORF">K1X11_011710</name>
</gene>
<dbReference type="EMBL" id="CP139781">
    <property type="protein sequence ID" value="WRQ90076.1"/>
    <property type="molecule type" value="Genomic_DNA"/>
</dbReference>
<reference evidence="4 5" key="1">
    <citation type="submission" date="2021-08" db="EMBL/GenBank/DDBJ databases">
        <authorList>
            <person name="Zhang D."/>
            <person name="Zhang A."/>
            <person name="Wang L."/>
        </authorList>
    </citation>
    <scope>NUCLEOTIDE SEQUENCE [LARGE SCALE GENOMIC DNA]</scope>
    <source>
        <strain evidence="4 5">WL0086</strain>
    </source>
</reference>
<evidence type="ECO:0000256" key="2">
    <source>
        <dbReference type="SAM" id="MobiDB-lite"/>
    </source>
</evidence>
<name>A0ABZ1CF43_9BACT</name>
<sequence>MRRYQLVINDQPLTVTVKSLCPNESRLEVDGVEYAVRLTRQEVLPSEATSAGVGSPGAAAARPVTTPGGKPVPTMKGKDAPGVVRAPIPGAVLDVFVRVGDAVKAGQALLKMEAMKMENTISAPVAGKVTKVDVAKDSVVEQGGELLTIE</sequence>
<reference evidence="4 5" key="2">
    <citation type="submission" date="2023-12" db="EMBL/GenBank/DDBJ databases">
        <title>Description of an unclassified Opitutus bacterium of Verrucomicrobiota.</title>
        <authorList>
            <person name="Zhang D.-F."/>
        </authorList>
    </citation>
    <scope>NUCLEOTIDE SEQUENCE [LARGE SCALE GENOMIC DNA]</scope>
    <source>
        <strain evidence="4 5">WL0086</strain>
    </source>
</reference>
<dbReference type="Proteomes" id="UP000738431">
    <property type="component" value="Chromosome"/>
</dbReference>